<name>A0A6L2KIU4_TANCI</name>
<dbReference type="PANTHER" id="PTHR42648">
    <property type="entry name" value="TRANSPOSASE, PUTATIVE-RELATED"/>
    <property type="match status" value="1"/>
</dbReference>
<dbReference type="GO" id="GO:0008233">
    <property type="term" value="F:peptidase activity"/>
    <property type="evidence" value="ECO:0007669"/>
    <property type="project" value="UniProtKB-KW"/>
</dbReference>
<gene>
    <name evidence="4" type="ORF">Tci_019772</name>
</gene>
<proteinExistence type="predicted"/>
<dbReference type="Pfam" id="PF14223">
    <property type="entry name" value="Retrotran_gag_2"/>
    <property type="match status" value="1"/>
</dbReference>
<dbReference type="InterPro" id="IPR025724">
    <property type="entry name" value="GAG-pre-integrase_dom"/>
</dbReference>
<accession>A0A6L2KIU4</accession>
<sequence>MLQSECDVPTREEFTTFSNVLFDADYEFDSSDNQSLYDEDVPEKIFSNPLFEEEITPMKIEQHHYNAESDLIESLRTHDSSIIISSKIDSLLDEFADELALLKSIPPGIDETDCDFEEDIRLIEKLLYDNSSPRPPKEFVSENSDAEIESFSPSPISVEDNDSLLEEINLSFNPDYPMPPGIEDDDYDSEREILISEDLPSNDTLSLPKTESFHFDVPSFSRPLAKPPDAKFDIEKIDGTGDFGLWRIKMRALLIQHGCEAALEVLPADMKAQTKAELNKKAHSAVILCLGNKVLREVTGKTTTARVWSKLETLYMTKSLANKLYLIKKLYTFYMPTGRKIFEHIDEFNKIVLDVANIKVIFEDEDLALLLLTSLPESYEHFVNTLLYGREELTLEDLSDNKECKNRGIGKVMVQMKDGSSFVLHNVSYIPELKRNLISLRTLEKEGYTVKLLSGNVKVINGFRVILSGIRRDNCVYSLDGHAMAGELNASVEEKDSLAQVCHKRLGHIGEAGLQVLEKQGMFGKKSLGKVDFLKNCVLGKSHRVSFSVEMHTTQGVIDYVHSDLWSPSQVKSLGEATCTAAYLINRSPSTVIEKKTPMEMWSGHPSDDGMLGIFDCVAYPHDKQGKLDALTKVVPGHNAANALTNVEAAQQEARRKENNYKLIERALHGFRTTRSNS</sequence>
<dbReference type="Pfam" id="PF13976">
    <property type="entry name" value="gag_pre-integrs"/>
    <property type="match status" value="1"/>
</dbReference>
<feature type="region of interest" description="Disordered" evidence="2">
    <location>
        <begin position="133"/>
        <end position="156"/>
    </location>
</feature>
<reference evidence="4" key="1">
    <citation type="journal article" date="2019" name="Sci. Rep.">
        <title>Draft genome of Tanacetum cinerariifolium, the natural source of mosquito coil.</title>
        <authorList>
            <person name="Yamashiro T."/>
            <person name="Shiraishi A."/>
            <person name="Satake H."/>
            <person name="Nakayama K."/>
        </authorList>
    </citation>
    <scope>NUCLEOTIDE SEQUENCE</scope>
</reference>
<organism evidence="4">
    <name type="scientific">Tanacetum cinerariifolium</name>
    <name type="common">Dalmatian daisy</name>
    <name type="synonym">Chrysanthemum cinerariifolium</name>
    <dbReference type="NCBI Taxonomy" id="118510"/>
    <lineage>
        <taxon>Eukaryota</taxon>
        <taxon>Viridiplantae</taxon>
        <taxon>Streptophyta</taxon>
        <taxon>Embryophyta</taxon>
        <taxon>Tracheophyta</taxon>
        <taxon>Spermatophyta</taxon>
        <taxon>Magnoliopsida</taxon>
        <taxon>eudicotyledons</taxon>
        <taxon>Gunneridae</taxon>
        <taxon>Pentapetalae</taxon>
        <taxon>asterids</taxon>
        <taxon>campanulids</taxon>
        <taxon>Asterales</taxon>
        <taxon>Asteraceae</taxon>
        <taxon>Asteroideae</taxon>
        <taxon>Anthemideae</taxon>
        <taxon>Anthemidinae</taxon>
        <taxon>Tanacetum</taxon>
    </lineage>
</organism>
<dbReference type="PANTHER" id="PTHR42648:SF28">
    <property type="entry name" value="TRANSPOSON-ENCODED PROTEIN WITH RIBONUCLEASE H-LIKE AND RETROVIRUS ZINC FINGER-LIKE DOMAINS"/>
    <property type="match status" value="1"/>
</dbReference>
<dbReference type="EMBL" id="BKCJ010002325">
    <property type="protein sequence ID" value="GEU47794.1"/>
    <property type="molecule type" value="Genomic_DNA"/>
</dbReference>
<keyword evidence="1" id="KW-0175">Coiled coil</keyword>
<feature type="domain" description="GAG-pre-integrase" evidence="3">
    <location>
        <begin position="476"/>
        <end position="542"/>
    </location>
</feature>
<evidence type="ECO:0000256" key="1">
    <source>
        <dbReference type="SAM" id="Coils"/>
    </source>
</evidence>
<evidence type="ECO:0000259" key="3">
    <source>
        <dbReference type="Pfam" id="PF13976"/>
    </source>
</evidence>
<protein>
    <submittedName>
        <fullName evidence="4">Retrovirus-related Pol polyprotein from transposon TNT 1-94</fullName>
    </submittedName>
</protein>
<dbReference type="AlphaFoldDB" id="A0A6L2KIU4"/>
<evidence type="ECO:0000313" key="4">
    <source>
        <dbReference type="EMBL" id="GEU47794.1"/>
    </source>
</evidence>
<dbReference type="InterPro" id="IPR039537">
    <property type="entry name" value="Retrotran_Ty1/copia-like"/>
</dbReference>
<evidence type="ECO:0000256" key="2">
    <source>
        <dbReference type="SAM" id="MobiDB-lite"/>
    </source>
</evidence>
<dbReference type="GO" id="GO:0006508">
    <property type="term" value="P:proteolysis"/>
    <property type="evidence" value="ECO:0007669"/>
    <property type="project" value="UniProtKB-KW"/>
</dbReference>
<feature type="coiled-coil region" evidence="1">
    <location>
        <begin position="640"/>
        <end position="667"/>
    </location>
</feature>
<comment type="caution">
    <text evidence="4">The sequence shown here is derived from an EMBL/GenBank/DDBJ whole genome shotgun (WGS) entry which is preliminary data.</text>
</comment>